<feature type="compositionally biased region" description="Basic residues" evidence="2">
    <location>
        <begin position="71"/>
        <end position="84"/>
    </location>
</feature>
<dbReference type="Gene3D" id="2.30.30.140">
    <property type="match status" value="1"/>
</dbReference>
<keyword evidence="5" id="KW-1185">Reference proteome</keyword>
<evidence type="ECO:0000259" key="3">
    <source>
        <dbReference type="Pfam" id="PF08169"/>
    </source>
</evidence>
<feature type="compositionally biased region" description="Basic and acidic residues" evidence="2">
    <location>
        <begin position="22"/>
        <end position="33"/>
    </location>
</feature>
<organism evidence="6">
    <name type="scientific">Onchocerca flexuosa</name>
    <dbReference type="NCBI Taxonomy" id="387005"/>
    <lineage>
        <taxon>Eukaryota</taxon>
        <taxon>Metazoa</taxon>
        <taxon>Ecdysozoa</taxon>
        <taxon>Nematoda</taxon>
        <taxon>Chromadorea</taxon>
        <taxon>Rhabditida</taxon>
        <taxon>Spirurina</taxon>
        <taxon>Spiruromorpha</taxon>
        <taxon>Filarioidea</taxon>
        <taxon>Onchocercidae</taxon>
        <taxon>Onchocerca</taxon>
    </lineage>
</organism>
<dbReference type="EMBL" id="UZAJ01002197">
    <property type="protein sequence ID" value="VDO36131.1"/>
    <property type="molecule type" value="Genomic_DNA"/>
</dbReference>
<dbReference type="WBParaSite" id="OFLC_0000333301-mRNA-1">
    <property type="protein sequence ID" value="OFLC_0000333301-mRNA-1"/>
    <property type="gene ID" value="OFLC_0000333301"/>
</dbReference>
<evidence type="ECO:0000313" key="6">
    <source>
        <dbReference type="WBParaSite" id="OFLC_0000333301-mRNA-1"/>
    </source>
</evidence>
<dbReference type="AlphaFoldDB" id="A0A183H772"/>
<gene>
    <name evidence="4" type="ORF">OFLC_LOCUS3331</name>
</gene>
<feature type="compositionally biased region" description="Basic and acidic residues" evidence="2">
    <location>
        <begin position="85"/>
        <end position="107"/>
    </location>
</feature>
<feature type="domain" description="ARID4A/B PWWP" evidence="3">
    <location>
        <begin position="113"/>
        <end position="206"/>
    </location>
</feature>
<sequence length="252" mass="28118">MHRRNLEHSKRQRQQSTSTSVGDKEGDGERGDDATSSEDGSTLESTTSSTTLSATSNSINEVVTIPAKSGRALRTRQLARKSERKRQGLRDKEVEPMTKKRSRDNDGTKKLYKVGSVVAVYDDIMRKGKWTPAVVVAEVPFKAATKGNVNIGKSDILLRSFKDSKYFICPVNKLSSPGTSVLKFAESSPKAAMDRAIAFIEKEIFPAGWDRSQIYDDDVRSKKREHRSSSIDHKKRSEASGKAKREIEKKTH</sequence>
<evidence type="ECO:0000256" key="1">
    <source>
        <dbReference type="ARBA" id="ARBA00023125"/>
    </source>
</evidence>
<dbReference type="Pfam" id="PF08169">
    <property type="entry name" value="RBB1NT"/>
    <property type="match status" value="1"/>
</dbReference>
<evidence type="ECO:0000313" key="5">
    <source>
        <dbReference type="Proteomes" id="UP000267606"/>
    </source>
</evidence>
<feature type="region of interest" description="Disordered" evidence="2">
    <location>
        <begin position="216"/>
        <end position="252"/>
    </location>
</feature>
<dbReference type="Proteomes" id="UP000267606">
    <property type="component" value="Unassembled WGS sequence"/>
</dbReference>
<evidence type="ECO:0000313" key="4">
    <source>
        <dbReference type="EMBL" id="VDO36131.1"/>
    </source>
</evidence>
<evidence type="ECO:0000256" key="2">
    <source>
        <dbReference type="SAM" id="MobiDB-lite"/>
    </source>
</evidence>
<keyword evidence="1" id="KW-0238">DNA-binding</keyword>
<feature type="compositionally biased region" description="Basic and acidic residues" evidence="2">
    <location>
        <begin position="227"/>
        <end position="252"/>
    </location>
</feature>
<reference evidence="6" key="1">
    <citation type="submission" date="2016-06" db="UniProtKB">
        <authorList>
            <consortium name="WormBaseParasite"/>
        </authorList>
    </citation>
    <scope>IDENTIFICATION</scope>
</reference>
<name>A0A183H772_9BILA</name>
<feature type="compositionally biased region" description="Low complexity" evidence="2">
    <location>
        <begin position="37"/>
        <end position="58"/>
    </location>
</feature>
<feature type="region of interest" description="Disordered" evidence="2">
    <location>
        <begin position="1"/>
        <end position="107"/>
    </location>
</feature>
<dbReference type="GO" id="GO:0003677">
    <property type="term" value="F:DNA binding"/>
    <property type="evidence" value="ECO:0007669"/>
    <property type="project" value="UniProtKB-KW"/>
</dbReference>
<dbReference type="STRING" id="387005.A0A183H772"/>
<accession>A0A183H772</accession>
<protein>
    <submittedName>
        <fullName evidence="6">RBB1NT domain-containing protein</fullName>
    </submittedName>
</protein>
<proteinExistence type="predicted"/>
<dbReference type="InterPro" id="IPR012603">
    <property type="entry name" value="ARID4A/B_PWWP"/>
</dbReference>
<reference evidence="4 5" key="2">
    <citation type="submission" date="2018-11" db="EMBL/GenBank/DDBJ databases">
        <authorList>
            <consortium name="Pathogen Informatics"/>
        </authorList>
    </citation>
    <scope>NUCLEOTIDE SEQUENCE [LARGE SCALE GENOMIC DNA]</scope>
</reference>